<dbReference type="PANTHER" id="PTHR41287">
    <property type="match status" value="1"/>
</dbReference>
<reference evidence="2" key="1">
    <citation type="submission" date="2020-05" db="EMBL/GenBank/DDBJ databases">
        <authorList>
            <person name="Chiriac C."/>
            <person name="Salcher M."/>
            <person name="Ghai R."/>
            <person name="Kavagutti S V."/>
        </authorList>
    </citation>
    <scope>NUCLEOTIDE SEQUENCE</scope>
</reference>
<dbReference type="EMBL" id="LR798235">
    <property type="protein sequence ID" value="CAB5212384.1"/>
    <property type="molecule type" value="Genomic_DNA"/>
</dbReference>
<dbReference type="InterPro" id="IPR005021">
    <property type="entry name" value="Terminase_largesu-like"/>
</dbReference>
<dbReference type="Pfam" id="PF20441">
    <property type="entry name" value="TerL_nuclease"/>
    <property type="match status" value="1"/>
</dbReference>
<dbReference type="Gene3D" id="3.40.50.300">
    <property type="entry name" value="P-loop containing nucleotide triphosphate hydrolases"/>
    <property type="match status" value="1"/>
</dbReference>
<feature type="domain" description="Terminase large subunit-like endonuclease" evidence="1">
    <location>
        <begin position="371"/>
        <end position="487"/>
    </location>
</feature>
<dbReference type="InterPro" id="IPR046462">
    <property type="entry name" value="TerL_nuclease"/>
</dbReference>
<protein>
    <submittedName>
        <fullName evidence="2">Terminase large subunit, Lambdalikevirus-type</fullName>
    </submittedName>
</protein>
<dbReference type="Gene3D" id="3.30.420.240">
    <property type="match status" value="1"/>
</dbReference>
<dbReference type="InterPro" id="IPR027417">
    <property type="entry name" value="P-loop_NTPase"/>
</dbReference>
<gene>
    <name evidence="2" type="ORF">UFOVP196_9</name>
</gene>
<evidence type="ECO:0000259" key="1">
    <source>
        <dbReference type="Pfam" id="PF20441"/>
    </source>
</evidence>
<dbReference type="GO" id="GO:0004519">
    <property type="term" value="F:endonuclease activity"/>
    <property type="evidence" value="ECO:0007669"/>
    <property type="project" value="InterPro"/>
</dbReference>
<name>A0A6J7WF13_9CAUD</name>
<accession>A0A6J7WF13</accession>
<proteinExistence type="predicted"/>
<dbReference type="PANTHER" id="PTHR41287:SF1">
    <property type="entry name" value="PROTEIN YMFN"/>
    <property type="match status" value="1"/>
</dbReference>
<evidence type="ECO:0000313" key="2">
    <source>
        <dbReference type="EMBL" id="CAB5212384.1"/>
    </source>
</evidence>
<organism evidence="2">
    <name type="scientific">uncultured Caudovirales phage</name>
    <dbReference type="NCBI Taxonomy" id="2100421"/>
    <lineage>
        <taxon>Viruses</taxon>
        <taxon>Duplodnaviria</taxon>
        <taxon>Heunggongvirae</taxon>
        <taxon>Uroviricota</taxon>
        <taxon>Caudoviricetes</taxon>
        <taxon>Peduoviridae</taxon>
        <taxon>Maltschvirus</taxon>
        <taxon>Maltschvirus maltsch</taxon>
    </lineage>
</organism>
<sequence length="502" mass="55222">MPWKGPDENFAFPTLFGDIADGIEKYLSVPGGVFAGESLQLAEWQWEFGCKLYRIDPETGRFAYRRAAASMPKGMGKSPFLAALAFAELCLDTVFDGWDAEGNPVGKPRNAPWVQIAAVSEDQTDNCYIQMIDMLRDSDAVEDLGLDVGLTRTFLRGRPGRIEPVTASSGSREGQPVTFAVLEETQYWRPTNGGVDLAATIRRNIAKTDGRSVEVTNAYRKGDDSVAEATHHAAAKNAVGLLYSERRGPWVDDLHDATAVREALNVAYASCTWVDLDRITEECADPSTTADDARRFYLGWPSEAPEDSWITPGQWEGCRTVGGRLDYDLPVFIGIDVALKHDTTAVVVVQDQGSRIFAEARVWTPTPTQVLDLQAVEAHLRILAGRYAISEVVYDPRFFERSAQALADEGLPMIEFPQNHARMVPACGNAYEVIATGRLSHDADQTFTDQMLAAAPVATETGWRLSKGRSRRKIDAAIALSMALDRVTRKPEPVVDVTAQIF</sequence>